<organism evidence="1 2">
    <name type="scientific">Gigaspora margarita</name>
    <dbReference type="NCBI Taxonomy" id="4874"/>
    <lineage>
        <taxon>Eukaryota</taxon>
        <taxon>Fungi</taxon>
        <taxon>Fungi incertae sedis</taxon>
        <taxon>Mucoromycota</taxon>
        <taxon>Glomeromycotina</taxon>
        <taxon>Glomeromycetes</taxon>
        <taxon>Diversisporales</taxon>
        <taxon>Gigasporaceae</taxon>
        <taxon>Gigaspora</taxon>
    </lineage>
</organism>
<comment type="caution">
    <text evidence="1">The sequence shown here is derived from an EMBL/GenBank/DDBJ whole genome shotgun (WGS) entry which is preliminary data.</text>
</comment>
<reference evidence="1 2" key="1">
    <citation type="journal article" date="2019" name="Environ. Microbiol.">
        <title>At the nexus of three kingdoms: the genome of the mycorrhizal fungus Gigaspora margarita provides insights into plant, endobacterial and fungal interactions.</title>
        <authorList>
            <person name="Venice F."/>
            <person name="Ghignone S."/>
            <person name="Salvioli di Fossalunga A."/>
            <person name="Amselem J."/>
            <person name="Novero M."/>
            <person name="Xianan X."/>
            <person name="Sedzielewska Toro K."/>
            <person name="Morin E."/>
            <person name="Lipzen A."/>
            <person name="Grigoriev I.V."/>
            <person name="Henrissat B."/>
            <person name="Martin F.M."/>
            <person name="Bonfante P."/>
        </authorList>
    </citation>
    <scope>NUCLEOTIDE SEQUENCE [LARGE SCALE GENOMIC DNA]</scope>
    <source>
        <strain evidence="1 2">BEG34</strain>
    </source>
</reference>
<accession>A0A8H4AZU2</accession>
<dbReference type="AlphaFoldDB" id="A0A8H4AZU2"/>
<evidence type="ECO:0000313" key="1">
    <source>
        <dbReference type="EMBL" id="KAF0548401.1"/>
    </source>
</evidence>
<name>A0A8H4AZU2_GIGMA</name>
<protein>
    <submittedName>
        <fullName evidence="1">Uncharacterized protein</fullName>
    </submittedName>
</protein>
<evidence type="ECO:0000313" key="2">
    <source>
        <dbReference type="Proteomes" id="UP000439903"/>
    </source>
</evidence>
<sequence length="120" mass="13944">MGQFLFHKYPDKVSHRDLCATLCVFVHREEERPDIELLRRVHLLLGSLVKGPETKKGKKALVLKRQLKKELLNCKEESQRLNEMMLTTKTTNGLSKCESCPEKGKLEKSMNNVIHKENRD</sequence>
<dbReference type="EMBL" id="WTPW01000097">
    <property type="protein sequence ID" value="KAF0548401.1"/>
    <property type="molecule type" value="Genomic_DNA"/>
</dbReference>
<keyword evidence="2" id="KW-1185">Reference proteome</keyword>
<gene>
    <name evidence="1" type="ORF">F8M41_026107</name>
</gene>
<proteinExistence type="predicted"/>
<dbReference type="Proteomes" id="UP000439903">
    <property type="component" value="Unassembled WGS sequence"/>
</dbReference>